<organism evidence="2 3">
    <name type="scientific">Paracoccus thiocyanatus</name>
    <dbReference type="NCBI Taxonomy" id="34006"/>
    <lineage>
        <taxon>Bacteria</taxon>
        <taxon>Pseudomonadati</taxon>
        <taxon>Pseudomonadota</taxon>
        <taxon>Alphaproteobacteria</taxon>
        <taxon>Rhodobacterales</taxon>
        <taxon>Paracoccaceae</taxon>
        <taxon>Paracoccus</taxon>
    </lineage>
</organism>
<dbReference type="PANTHER" id="PTHR43169:SF2">
    <property type="entry name" value="NAD_GMP SYNTHASE DOMAIN-CONTAINING PROTEIN"/>
    <property type="match status" value="1"/>
</dbReference>
<keyword evidence="3" id="KW-1185">Reference proteome</keyword>
<gene>
    <name evidence="2" type="ORF">DIE28_11225</name>
</gene>
<reference evidence="2 3" key="1">
    <citation type="submission" date="2018-05" db="EMBL/GenBank/DDBJ databases">
        <title>Whole genome sequencing of Paracoccus thiocyanatus SST.</title>
        <authorList>
            <person name="Ghosh W."/>
            <person name="Rameez M.J."/>
            <person name="Roy C."/>
        </authorList>
    </citation>
    <scope>NUCLEOTIDE SEQUENCE [LARGE SCALE GENOMIC DNA]</scope>
    <source>
        <strain evidence="2 3">SST</strain>
    </source>
</reference>
<dbReference type="SUPFAM" id="SSF52402">
    <property type="entry name" value="Adenine nucleotide alpha hydrolases-like"/>
    <property type="match status" value="1"/>
</dbReference>
<evidence type="ECO:0000313" key="3">
    <source>
        <dbReference type="Proteomes" id="UP000256679"/>
    </source>
</evidence>
<feature type="active site" description="Nucleophile and sulfur donor" evidence="1">
    <location>
        <position position="172"/>
    </location>
</feature>
<dbReference type="GO" id="GO:0016787">
    <property type="term" value="F:hydrolase activity"/>
    <property type="evidence" value="ECO:0007669"/>
    <property type="project" value="UniProtKB-KW"/>
</dbReference>
<evidence type="ECO:0000256" key="1">
    <source>
        <dbReference type="PIRSR" id="PIRSR006661-1"/>
    </source>
</evidence>
<accession>A0A3D8PA01</accession>
<dbReference type="InterPro" id="IPR005232">
    <property type="entry name" value="LarE"/>
</dbReference>
<dbReference type="InterPro" id="IPR052188">
    <property type="entry name" value="Ni-pincer_cofactor_biosynth"/>
</dbReference>
<comment type="caution">
    <text evidence="2">The sequence shown here is derived from an EMBL/GenBank/DDBJ whole genome shotgun (WGS) entry which is preliminary data.</text>
</comment>
<dbReference type="EMBL" id="QFCQ01000061">
    <property type="protein sequence ID" value="RDW12890.1"/>
    <property type="molecule type" value="Genomic_DNA"/>
</dbReference>
<sequence>MQTADFLARLHGVFDRARPAAVAVSGGVDSMTLAYVAHRAMGGDVTMFHASSPAVPQAATARIRDYALRHGWLLRIVDAGEFSDEQYLSNPSTRCFFCKSNLYGTLAGQTEAQLFSGTNMDDLGDWRPGLKAAKANHVRHPFVEAGMTKADVRAMAAAHGLDDLAEMPSAPCLSSRIETALRIEPEMLRAVDGVETLLRAELAPQTVRCRVRAAGVVIELDPAALSRLSPERRQALTGEIRAAFGQDRPVMFQSYTRGSAFLREQAT</sequence>
<dbReference type="InterPro" id="IPR014729">
    <property type="entry name" value="Rossmann-like_a/b/a_fold"/>
</dbReference>
<dbReference type="Gene3D" id="3.40.50.620">
    <property type="entry name" value="HUPs"/>
    <property type="match status" value="1"/>
</dbReference>
<dbReference type="GO" id="GO:0016783">
    <property type="term" value="F:sulfurtransferase activity"/>
    <property type="evidence" value="ECO:0007669"/>
    <property type="project" value="InterPro"/>
</dbReference>
<dbReference type="RefSeq" id="WP_115756111.1">
    <property type="nucleotide sequence ID" value="NZ_QFCQ01000061.1"/>
</dbReference>
<dbReference type="PIRSF" id="PIRSF006661">
    <property type="entry name" value="PP-lp_UCP006661"/>
    <property type="match status" value="1"/>
</dbReference>
<evidence type="ECO:0000313" key="2">
    <source>
        <dbReference type="EMBL" id="RDW12890.1"/>
    </source>
</evidence>
<dbReference type="PANTHER" id="PTHR43169">
    <property type="entry name" value="EXSB FAMILY PROTEIN"/>
    <property type="match status" value="1"/>
</dbReference>
<dbReference type="Proteomes" id="UP000256679">
    <property type="component" value="Unassembled WGS sequence"/>
</dbReference>
<protein>
    <submittedName>
        <fullName evidence="2">Adenine nucleotide alpha hydrolase</fullName>
    </submittedName>
</protein>
<keyword evidence="2" id="KW-0378">Hydrolase</keyword>
<name>A0A3D8PA01_9RHOB</name>
<proteinExistence type="predicted"/>
<dbReference type="AlphaFoldDB" id="A0A3D8PA01"/>